<proteinExistence type="predicted"/>
<accession>A0A1I7WVQ6</accession>
<evidence type="ECO:0000313" key="1">
    <source>
        <dbReference type="Proteomes" id="UP000095283"/>
    </source>
</evidence>
<organism evidence="1 2">
    <name type="scientific">Heterorhabditis bacteriophora</name>
    <name type="common">Entomopathogenic nematode worm</name>
    <dbReference type="NCBI Taxonomy" id="37862"/>
    <lineage>
        <taxon>Eukaryota</taxon>
        <taxon>Metazoa</taxon>
        <taxon>Ecdysozoa</taxon>
        <taxon>Nematoda</taxon>
        <taxon>Chromadorea</taxon>
        <taxon>Rhabditida</taxon>
        <taxon>Rhabditina</taxon>
        <taxon>Rhabditomorpha</taxon>
        <taxon>Strongyloidea</taxon>
        <taxon>Heterorhabditidae</taxon>
        <taxon>Heterorhabditis</taxon>
    </lineage>
</organism>
<dbReference type="AlphaFoldDB" id="A0A1I7WVQ6"/>
<evidence type="ECO:0000313" key="2">
    <source>
        <dbReference type="WBParaSite" id="Hba_09303"/>
    </source>
</evidence>
<dbReference type="WBParaSite" id="Hba_09303">
    <property type="protein sequence ID" value="Hba_09303"/>
    <property type="gene ID" value="Hba_09303"/>
</dbReference>
<sequence>MYSCQTIHGWISASPWPSGSWRRVWCRGRGIGPGLFLSGLLLFSSSGSTVCVRQPGIVLSQGISRSALTPVPFCEDSRMNWNASEAFGLRNLLLSFRNVFMRCLVMALWSQDRFRSGAERHSRALSVPYCRTLPMENCSTTVN</sequence>
<protein>
    <submittedName>
        <fullName evidence="2">Secreted protein</fullName>
    </submittedName>
</protein>
<reference evidence="2" key="1">
    <citation type="submission" date="2016-11" db="UniProtKB">
        <authorList>
            <consortium name="WormBaseParasite"/>
        </authorList>
    </citation>
    <scope>IDENTIFICATION</scope>
</reference>
<dbReference type="Proteomes" id="UP000095283">
    <property type="component" value="Unplaced"/>
</dbReference>
<keyword evidence="1" id="KW-1185">Reference proteome</keyword>
<name>A0A1I7WVQ6_HETBA</name>